<feature type="region of interest" description="Disordered" evidence="1">
    <location>
        <begin position="399"/>
        <end position="418"/>
    </location>
</feature>
<feature type="compositionally biased region" description="Acidic residues" evidence="1">
    <location>
        <begin position="589"/>
        <end position="598"/>
    </location>
</feature>
<evidence type="ECO:0000256" key="1">
    <source>
        <dbReference type="SAM" id="MobiDB-lite"/>
    </source>
</evidence>
<feature type="compositionally biased region" description="Basic and acidic residues" evidence="1">
    <location>
        <begin position="606"/>
        <end position="628"/>
    </location>
</feature>
<feature type="region of interest" description="Disordered" evidence="1">
    <location>
        <begin position="527"/>
        <end position="816"/>
    </location>
</feature>
<feature type="compositionally biased region" description="Polar residues" evidence="1">
    <location>
        <begin position="559"/>
        <end position="586"/>
    </location>
</feature>
<sequence length="816" mass="87697">MSKDSARMADFTVSGSYGMTMACKEPCAGSQGPGADAPQSEAFEEIYELLGKLSPMRRAEALQRDLTEPERRGLESWILAGSRPSGQIEESQHPQHPQLDGRQFGPCHERSRGCTAFSSNERSSVGTLIQRSRVSGAASHWYFANICLPGLHIVSRMRRDYHAALRDGEVLTGAKRFVKGALSTGHSFDEAIRTALASSLSGRSSSAAEVSSCSKMPGSKRRRARAGGAGKEPEALFLRFYAAVQLGGGFNSLLRSPCCWDLDSALAARRRLLMALDCQGQPPLAARRLRSLPHRVYAEVLERLRLAHEALYVEQDSVAAAATAAARNFKRVSQALLQHRDDLWRRELRRALRRRRTAQAPAASRGPGWRPCAGEGVSRILARKSGHARCAHAYQAQLGHLQPHGQRDKPPKPSTLKPTYRKKSLFAAFAYRVEANFGFRPISTPSLAAWRCPSSLCFTWLSKRVGSSPRAPAVAERSCAVASPALCNGGFGYTAASASGMMDRASMIEAASRSLRQQMNRSVQRPYAKGNLHDGAALDEPRSAENAQRRIRSAENQHRSISSASQEAPQSSIGTVAPTPSASALDNYSLEDDVEEDATGSSNIDDVPRVPHDFPQELKRPASRKKDPSASAAAGLGAFAGPSRMTDAFEQRKTRQPIPVESWGPRPPSRAGLPQKASTPLEGSLADGFVSTPCRGSGASSSVGRASKEREPSQGGSRPASKMAGDQARTGSKTSSDQALGAKVVGGTWASARVEPRVQRPLANDAARSRGRERRATTQTRATPEAGAADLGVFGRGQPPMTKSLSGVLDSGQYDG</sequence>
<feature type="compositionally biased region" description="Basic and acidic residues" evidence="1">
    <location>
        <begin position="767"/>
        <end position="776"/>
    </location>
</feature>
<gene>
    <name evidence="2" type="ORF">AK812_SmicGene28297</name>
</gene>
<dbReference type="OrthoDB" id="429358at2759"/>
<name>A0A1Q9D4U5_SYMMI</name>
<reference evidence="2 3" key="1">
    <citation type="submission" date="2016-02" db="EMBL/GenBank/DDBJ databases">
        <title>Genome analysis of coral dinoflagellate symbionts highlights evolutionary adaptations to a symbiotic lifestyle.</title>
        <authorList>
            <person name="Aranda M."/>
            <person name="Li Y."/>
            <person name="Liew Y.J."/>
            <person name="Baumgarten S."/>
            <person name="Simakov O."/>
            <person name="Wilson M."/>
            <person name="Piel J."/>
            <person name="Ashoor H."/>
            <person name="Bougouffa S."/>
            <person name="Bajic V.B."/>
            <person name="Ryu T."/>
            <person name="Ravasi T."/>
            <person name="Bayer T."/>
            <person name="Micklem G."/>
            <person name="Kim H."/>
            <person name="Bhak J."/>
            <person name="Lajeunesse T.C."/>
            <person name="Voolstra C.R."/>
        </authorList>
    </citation>
    <scope>NUCLEOTIDE SEQUENCE [LARGE SCALE GENOMIC DNA]</scope>
    <source>
        <strain evidence="2 3">CCMP2467</strain>
    </source>
</reference>
<dbReference type="Proteomes" id="UP000186817">
    <property type="component" value="Unassembled WGS sequence"/>
</dbReference>
<feature type="region of interest" description="Disordered" evidence="1">
    <location>
        <begin position="208"/>
        <end position="227"/>
    </location>
</feature>
<protein>
    <submittedName>
        <fullName evidence="2">Uncharacterized protein</fullName>
    </submittedName>
</protein>
<feature type="compositionally biased region" description="Low complexity" evidence="1">
    <location>
        <begin position="695"/>
        <end position="705"/>
    </location>
</feature>
<dbReference type="PROSITE" id="PS51257">
    <property type="entry name" value="PROKAR_LIPOPROTEIN"/>
    <property type="match status" value="1"/>
</dbReference>
<evidence type="ECO:0000313" key="2">
    <source>
        <dbReference type="EMBL" id="OLP90185.1"/>
    </source>
</evidence>
<feature type="compositionally biased region" description="Low complexity" evidence="1">
    <location>
        <begin position="777"/>
        <end position="786"/>
    </location>
</feature>
<accession>A0A1Q9D4U5</accession>
<proteinExistence type="predicted"/>
<dbReference type="EMBL" id="LSRX01000725">
    <property type="protein sequence ID" value="OLP90185.1"/>
    <property type="molecule type" value="Genomic_DNA"/>
</dbReference>
<dbReference type="AlphaFoldDB" id="A0A1Q9D4U5"/>
<feature type="compositionally biased region" description="Polar residues" evidence="1">
    <location>
        <begin position="729"/>
        <end position="738"/>
    </location>
</feature>
<feature type="compositionally biased region" description="Low complexity" evidence="1">
    <location>
        <begin position="629"/>
        <end position="643"/>
    </location>
</feature>
<organism evidence="2 3">
    <name type="scientific">Symbiodinium microadriaticum</name>
    <name type="common">Dinoflagellate</name>
    <name type="synonym">Zooxanthella microadriatica</name>
    <dbReference type="NCBI Taxonomy" id="2951"/>
    <lineage>
        <taxon>Eukaryota</taxon>
        <taxon>Sar</taxon>
        <taxon>Alveolata</taxon>
        <taxon>Dinophyceae</taxon>
        <taxon>Suessiales</taxon>
        <taxon>Symbiodiniaceae</taxon>
        <taxon>Symbiodinium</taxon>
    </lineage>
</organism>
<feature type="region of interest" description="Disordered" evidence="1">
    <location>
        <begin position="83"/>
        <end position="103"/>
    </location>
</feature>
<keyword evidence="3" id="KW-1185">Reference proteome</keyword>
<comment type="caution">
    <text evidence="2">The sequence shown here is derived from an EMBL/GenBank/DDBJ whole genome shotgun (WGS) entry which is preliminary data.</text>
</comment>
<evidence type="ECO:0000313" key="3">
    <source>
        <dbReference type="Proteomes" id="UP000186817"/>
    </source>
</evidence>